<sequence>MRGTIGAKNRHICIELSEHNEYINILNTGTILFEGQLIEVSEFLAPPRLLICSQCSTPGHLRMNAKMMLIYVEDAVQIETKPIINDFRKELILELKSRPDLLPQNVQLFIPTQYRSHDEKGNRIFINNNIIEGNARTKQQQQQQYTYHQHSNEWPLLSNNIDTTSPNEWLSHNTNRSTIWSDMTKSQEIFDSLKEKFNKQETDIAKRYQKHKLKLGSVLSVMAVQIQQQNETIKSVFTTITELIPIVTL</sequence>
<accession>A0A816H9Z8</accession>
<evidence type="ECO:0000313" key="1">
    <source>
        <dbReference type="EMBL" id="CAF1447698.1"/>
    </source>
</evidence>
<reference evidence="2" key="1">
    <citation type="submission" date="2021-02" db="EMBL/GenBank/DDBJ databases">
        <authorList>
            <person name="Nowell W R."/>
        </authorList>
    </citation>
    <scope>NUCLEOTIDE SEQUENCE</scope>
</reference>
<evidence type="ECO:0000313" key="6">
    <source>
        <dbReference type="EMBL" id="CAF4104361.1"/>
    </source>
</evidence>
<dbReference type="EMBL" id="CAJNOV010011447">
    <property type="protein sequence ID" value="CAF1447698.1"/>
    <property type="molecule type" value="Genomic_DNA"/>
</dbReference>
<dbReference type="Proteomes" id="UP000681967">
    <property type="component" value="Unassembled WGS sequence"/>
</dbReference>
<organism evidence="2 7">
    <name type="scientific">Rotaria magnacalcarata</name>
    <dbReference type="NCBI Taxonomy" id="392030"/>
    <lineage>
        <taxon>Eukaryota</taxon>
        <taxon>Metazoa</taxon>
        <taxon>Spiralia</taxon>
        <taxon>Gnathifera</taxon>
        <taxon>Rotifera</taxon>
        <taxon>Eurotatoria</taxon>
        <taxon>Bdelloidea</taxon>
        <taxon>Philodinida</taxon>
        <taxon>Philodinidae</taxon>
        <taxon>Rotaria</taxon>
    </lineage>
</organism>
<dbReference type="Proteomes" id="UP000681720">
    <property type="component" value="Unassembled WGS sequence"/>
</dbReference>
<dbReference type="EMBL" id="CAJOBH010004563">
    <property type="protein sequence ID" value="CAF3994583.1"/>
    <property type="molecule type" value="Genomic_DNA"/>
</dbReference>
<dbReference type="EMBL" id="CAJNRE010004995">
    <property type="protein sequence ID" value="CAF2040684.1"/>
    <property type="molecule type" value="Genomic_DNA"/>
</dbReference>
<dbReference type="EMBL" id="CAJOBI010007227">
    <property type="protein sequence ID" value="CAF4080516.1"/>
    <property type="molecule type" value="Genomic_DNA"/>
</dbReference>
<dbReference type="Proteomes" id="UP000663855">
    <property type="component" value="Unassembled WGS sequence"/>
</dbReference>
<gene>
    <name evidence="4" type="ORF">BYL167_LOCUS13344</name>
    <name evidence="1" type="ORF">CJN711_LOCUS24391</name>
    <name evidence="6" type="ORF">GIL414_LOCUS17262</name>
    <name evidence="2" type="ORF">KQP761_LOCUS38528</name>
    <name evidence="3" type="ORF">MBJ925_LOCUS11322</name>
    <name evidence="5" type="ORF">SMN809_LOCUS16280</name>
</gene>
<evidence type="ECO:0000313" key="2">
    <source>
        <dbReference type="EMBL" id="CAF1685923.1"/>
    </source>
</evidence>
<evidence type="ECO:0000313" key="5">
    <source>
        <dbReference type="EMBL" id="CAF4080516.1"/>
    </source>
</evidence>
<dbReference type="Proteomes" id="UP000663824">
    <property type="component" value="Unassembled WGS sequence"/>
</dbReference>
<proteinExistence type="predicted"/>
<dbReference type="OrthoDB" id="6157833at2759"/>
<dbReference type="Proteomes" id="UP000663834">
    <property type="component" value="Unassembled WGS sequence"/>
</dbReference>
<protein>
    <submittedName>
        <fullName evidence="2">Uncharacterized protein</fullName>
    </submittedName>
</protein>
<evidence type="ECO:0000313" key="3">
    <source>
        <dbReference type="EMBL" id="CAF2040684.1"/>
    </source>
</evidence>
<dbReference type="EMBL" id="CAJNOW010021956">
    <property type="protein sequence ID" value="CAF1685923.1"/>
    <property type="molecule type" value="Genomic_DNA"/>
</dbReference>
<comment type="caution">
    <text evidence="2">The sequence shown here is derived from an EMBL/GenBank/DDBJ whole genome shotgun (WGS) entry which is preliminary data.</text>
</comment>
<evidence type="ECO:0000313" key="7">
    <source>
        <dbReference type="Proteomes" id="UP000663834"/>
    </source>
</evidence>
<dbReference type="AlphaFoldDB" id="A0A816H9Z8"/>
<evidence type="ECO:0000313" key="4">
    <source>
        <dbReference type="EMBL" id="CAF3994583.1"/>
    </source>
</evidence>
<name>A0A816H9Z8_9BILA</name>
<dbReference type="EMBL" id="CAJOBJ010008136">
    <property type="protein sequence ID" value="CAF4104361.1"/>
    <property type="molecule type" value="Genomic_DNA"/>
</dbReference>
<dbReference type="Proteomes" id="UP000676336">
    <property type="component" value="Unassembled WGS sequence"/>
</dbReference>